<keyword evidence="1" id="KW-0812">Transmembrane</keyword>
<dbReference type="Proteomes" id="UP001589607">
    <property type="component" value="Unassembled WGS sequence"/>
</dbReference>
<feature type="transmembrane region" description="Helical" evidence="1">
    <location>
        <begin position="70"/>
        <end position="89"/>
    </location>
</feature>
<dbReference type="EMBL" id="JBHMEY010000003">
    <property type="protein sequence ID" value="MFB9095182.1"/>
    <property type="molecule type" value="Genomic_DNA"/>
</dbReference>
<gene>
    <name evidence="2" type="ORF">ACFFVF_01525</name>
</gene>
<keyword evidence="1" id="KW-0472">Membrane</keyword>
<keyword evidence="1" id="KW-1133">Transmembrane helix</keyword>
<proteinExistence type="predicted"/>
<evidence type="ECO:0000256" key="1">
    <source>
        <dbReference type="SAM" id="Phobius"/>
    </source>
</evidence>
<evidence type="ECO:0000313" key="2">
    <source>
        <dbReference type="EMBL" id="MFB9095182.1"/>
    </source>
</evidence>
<evidence type="ECO:0000313" key="3">
    <source>
        <dbReference type="Proteomes" id="UP001589607"/>
    </source>
</evidence>
<dbReference type="RefSeq" id="WP_236456677.1">
    <property type="nucleotide sequence ID" value="NZ_CBCSGE010000025.1"/>
</dbReference>
<name>A0ABV5GIH1_9FLAO</name>
<organism evidence="2 3">
    <name type="scientific">Flavobacterium jumunjinense</name>
    <dbReference type="NCBI Taxonomy" id="998845"/>
    <lineage>
        <taxon>Bacteria</taxon>
        <taxon>Pseudomonadati</taxon>
        <taxon>Bacteroidota</taxon>
        <taxon>Flavobacteriia</taxon>
        <taxon>Flavobacteriales</taxon>
        <taxon>Flavobacteriaceae</taxon>
        <taxon>Flavobacterium</taxon>
    </lineage>
</organism>
<accession>A0ABV5GIH1</accession>
<protein>
    <submittedName>
        <fullName evidence="2">Uncharacterized protein</fullName>
    </submittedName>
</protein>
<reference evidence="2 3" key="1">
    <citation type="submission" date="2024-09" db="EMBL/GenBank/DDBJ databases">
        <authorList>
            <person name="Sun Q."/>
            <person name="Mori K."/>
        </authorList>
    </citation>
    <scope>NUCLEOTIDE SEQUENCE [LARGE SCALE GENOMIC DNA]</scope>
    <source>
        <strain evidence="2 3">CECT 7955</strain>
    </source>
</reference>
<sequence>MYFLAIVFFILILYHLFNDDSPYVFENILKVKVKKKPYISLNEMINQLKKTDNPKHSIQLKKTIKNRKLFWFYFTLFIINFFIISYHSLTSTTSKSQEVLNSEQVITKQKPL</sequence>
<comment type="caution">
    <text evidence="2">The sequence shown here is derived from an EMBL/GenBank/DDBJ whole genome shotgun (WGS) entry which is preliminary data.</text>
</comment>
<keyword evidence="3" id="KW-1185">Reference proteome</keyword>